<evidence type="ECO:0000313" key="4">
    <source>
        <dbReference type="EMBL" id="TGO81752.1"/>
    </source>
</evidence>
<keyword evidence="2" id="KW-0378">Hydrolase</keyword>
<dbReference type="GO" id="GO:0008233">
    <property type="term" value="F:peptidase activity"/>
    <property type="evidence" value="ECO:0007669"/>
    <property type="project" value="InterPro"/>
</dbReference>
<protein>
    <recommendedName>
        <fullName evidence="3">AB hydrolase-1 domain-containing protein</fullName>
    </recommendedName>
</protein>
<dbReference type="InterPro" id="IPR000073">
    <property type="entry name" value="AB_hydrolase_1"/>
</dbReference>
<gene>
    <name evidence="4" type="ORF">BPOR_1031g00030</name>
</gene>
<dbReference type="InterPro" id="IPR050266">
    <property type="entry name" value="AB_hydrolase_sf"/>
</dbReference>
<comment type="caution">
    <text evidence="4">The sequence shown here is derived from an EMBL/GenBank/DDBJ whole genome shotgun (WGS) entry which is preliminary data.</text>
</comment>
<dbReference type="PANTHER" id="PTHR43798:SF33">
    <property type="entry name" value="HYDROLASE, PUTATIVE (AFU_ORTHOLOGUE AFUA_2G14860)-RELATED"/>
    <property type="match status" value="1"/>
</dbReference>
<dbReference type="Proteomes" id="UP000297280">
    <property type="component" value="Unassembled WGS sequence"/>
</dbReference>
<dbReference type="Pfam" id="PF00561">
    <property type="entry name" value="Abhydrolase_1"/>
    <property type="match status" value="1"/>
</dbReference>
<dbReference type="Gene3D" id="3.40.50.1820">
    <property type="entry name" value="alpha/beta hydrolase"/>
    <property type="match status" value="1"/>
</dbReference>
<comment type="similarity">
    <text evidence="1">Belongs to the peptidase S33 family.</text>
</comment>
<dbReference type="AlphaFoldDB" id="A0A4Z1KE26"/>
<evidence type="ECO:0000256" key="2">
    <source>
        <dbReference type="ARBA" id="ARBA00022801"/>
    </source>
</evidence>
<dbReference type="PIRSF" id="PIRSF005539">
    <property type="entry name" value="Pept_S33_TRI_F1"/>
    <property type="match status" value="1"/>
</dbReference>
<evidence type="ECO:0000259" key="3">
    <source>
        <dbReference type="Pfam" id="PF00561"/>
    </source>
</evidence>
<dbReference type="GO" id="GO:0016020">
    <property type="term" value="C:membrane"/>
    <property type="evidence" value="ECO:0007669"/>
    <property type="project" value="TreeGrafter"/>
</dbReference>
<dbReference type="InterPro" id="IPR029058">
    <property type="entry name" value="AB_hydrolase_fold"/>
</dbReference>
<proteinExistence type="inferred from homology"/>
<keyword evidence="5" id="KW-1185">Reference proteome</keyword>
<reference evidence="4 5" key="1">
    <citation type="submission" date="2017-12" db="EMBL/GenBank/DDBJ databases">
        <title>Comparative genomics of Botrytis spp.</title>
        <authorList>
            <person name="Valero-Jimenez C.A."/>
            <person name="Tapia P."/>
            <person name="Veloso J."/>
            <person name="Silva-Moreno E."/>
            <person name="Staats M."/>
            <person name="Valdes J.H."/>
            <person name="Van Kan J.A.L."/>
        </authorList>
    </citation>
    <scope>NUCLEOTIDE SEQUENCE [LARGE SCALE GENOMIC DNA]</scope>
    <source>
        <strain evidence="4 5">MUCL3349</strain>
    </source>
</reference>
<accession>A0A4Z1KE26</accession>
<evidence type="ECO:0000256" key="1">
    <source>
        <dbReference type="ARBA" id="ARBA00010088"/>
    </source>
</evidence>
<evidence type="ECO:0000313" key="5">
    <source>
        <dbReference type="Proteomes" id="UP000297280"/>
    </source>
</evidence>
<dbReference type="OrthoDB" id="190201at2759"/>
<dbReference type="PANTHER" id="PTHR43798">
    <property type="entry name" value="MONOACYLGLYCEROL LIPASE"/>
    <property type="match status" value="1"/>
</dbReference>
<dbReference type="PRINTS" id="PR00793">
    <property type="entry name" value="PROAMNOPTASE"/>
</dbReference>
<dbReference type="STRING" id="87229.A0A4Z1KE26"/>
<dbReference type="InterPro" id="IPR005945">
    <property type="entry name" value="Pro_imino_pep"/>
</dbReference>
<sequence length="308" mass="34504">MLIPTTSGTAEYNVPGLPSPCKTWYKIHGSLSSSTPPLIILHGGPGATHEYLFPLLDLAPSTPLIFYDQIGNGLSTHLPSKAGDEVFWSIDLFIHELDNLILHLNLQDRAIDILGHPWGGMLAAEWTIKSSHASHLRRLILSNTLASIETFQRGISVLKKKLPGDVQKVLDDADETQEYETPEYDAAVDIFSQRHLSLARPWPPKEMKAVQKWIAEDPTVYGTMLGPSDLVILGNLRDWTCIPNIHKIKVPTLVINGVEDEAQDVTMRPFFEHIEKVKWIVMDGAAHLSHVDQREKYMGHVRDFLSNV</sequence>
<dbReference type="NCBIfam" id="TIGR01250">
    <property type="entry name" value="pro_imino_pep_2"/>
    <property type="match status" value="1"/>
</dbReference>
<feature type="domain" description="AB hydrolase-1" evidence="3">
    <location>
        <begin position="36"/>
        <end position="292"/>
    </location>
</feature>
<dbReference type="EMBL" id="PQXO01001025">
    <property type="protein sequence ID" value="TGO81752.1"/>
    <property type="molecule type" value="Genomic_DNA"/>
</dbReference>
<dbReference type="InterPro" id="IPR002410">
    <property type="entry name" value="Peptidase_S33"/>
</dbReference>
<name>A0A4Z1KE26_9HELO</name>
<dbReference type="GO" id="GO:0006508">
    <property type="term" value="P:proteolysis"/>
    <property type="evidence" value="ECO:0007669"/>
    <property type="project" value="InterPro"/>
</dbReference>
<dbReference type="SUPFAM" id="SSF53474">
    <property type="entry name" value="alpha/beta-Hydrolases"/>
    <property type="match status" value="1"/>
</dbReference>
<organism evidence="4 5">
    <name type="scientific">Botrytis porri</name>
    <dbReference type="NCBI Taxonomy" id="87229"/>
    <lineage>
        <taxon>Eukaryota</taxon>
        <taxon>Fungi</taxon>
        <taxon>Dikarya</taxon>
        <taxon>Ascomycota</taxon>
        <taxon>Pezizomycotina</taxon>
        <taxon>Leotiomycetes</taxon>
        <taxon>Helotiales</taxon>
        <taxon>Sclerotiniaceae</taxon>
        <taxon>Botrytis</taxon>
    </lineage>
</organism>